<evidence type="ECO:0000259" key="2">
    <source>
        <dbReference type="Pfam" id="PF26130"/>
    </source>
</evidence>
<evidence type="ECO:0000313" key="3">
    <source>
        <dbReference type="EMBL" id="MED6143235.1"/>
    </source>
</evidence>
<feature type="compositionally biased region" description="Low complexity" evidence="1">
    <location>
        <begin position="80"/>
        <end position="90"/>
    </location>
</feature>
<dbReference type="Pfam" id="PF26130">
    <property type="entry name" value="PB1-like"/>
    <property type="match status" value="1"/>
</dbReference>
<organism evidence="3 4">
    <name type="scientific">Stylosanthes scabra</name>
    <dbReference type="NCBI Taxonomy" id="79078"/>
    <lineage>
        <taxon>Eukaryota</taxon>
        <taxon>Viridiplantae</taxon>
        <taxon>Streptophyta</taxon>
        <taxon>Embryophyta</taxon>
        <taxon>Tracheophyta</taxon>
        <taxon>Spermatophyta</taxon>
        <taxon>Magnoliopsida</taxon>
        <taxon>eudicotyledons</taxon>
        <taxon>Gunneridae</taxon>
        <taxon>Pentapetalae</taxon>
        <taxon>rosids</taxon>
        <taxon>fabids</taxon>
        <taxon>Fabales</taxon>
        <taxon>Fabaceae</taxon>
        <taxon>Papilionoideae</taxon>
        <taxon>50 kb inversion clade</taxon>
        <taxon>dalbergioids sensu lato</taxon>
        <taxon>Dalbergieae</taxon>
        <taxon>Pterocarpus clade</taxon>
        <taxon>Stylosanthes</taxon>
    </lineage>
</organism>
<dbReference type="EMBL" id="JASCZI010090629">
    <property type="protein sequence ID" value="MED6143235.1"/>
    <property type="molecule type" value="Genomic_DNA"/>
</dbReference>
<proteinExistence type="predicted"/>
<keyword evidence="4" id="KW-1185">Reference proteome</keyword>
<feature type="region of interest" description="Disordered" evidence="1">
    <location>
        <begin position="80"/>
        <end position="161"/>
    </location>
</feature>
<dbReference type="InterPro" id="IPR058594">
    <property type="entry name" value="PB1-like_dom_pln"/>
</dbReference>
<protein>
    <recommendedName>
        <fullName evidence="2">PB1-like domain-containing protein</fullName>
    </recommendedName>
</protein>
<feature type="domain" description="PB1-like" evidence="2">
    <location>
        <begin position="3"/>
        <end position="63"/>
    </location>
</feature>
<accession>A0ABU6T3F6</accession>
<dbReference type="Proteomes" id="UP001341840">
    <property type="component" value="Unassembled WGS sequence"/>
</dbReference>
<name>A0ABU6T3F6_9FABA</name>
<sequence>MPELESMMKSLGYPSYSAAYWLVPNARNLEFGLKEIKKESDIIELRKSLMENDCVDFQIFFEHPVSEPIIAEVNETVNLDSDAGSLSSSHDSYESAEDEAYKPPPDEKARKSKKNKPRMTPASDIGHAEEVDLSQSAPTPEEPHAPSSARGASCTIFHSSS</sequence>
<comment type="caution">
    <text evidence="3">The sequence shown here is derived from an EMBL/GenBank/DDBJ whole genome shotgun (WGS) entry which is preliminary data.</text>
</comment>
<reference evidence="3 4" key="1">
    <citation type="journal article" date="2023" name="Plants (Basel)">
        <title>Bridging the Gap: Combining Genomics and Transcriptomics Approaches to Understand Stylosanthes scabra, an Orphan Legume from the Brazilian Caatinga.</title>
        <authorList>
            <person name="Ferreira-Neto J.R.C."/>
            <person name="da Silva M.D."/>
            <person name="Binneck E."/>
            <person name="de Melo N.F."/>
            <person name="da Silva R.H."/>
            <person name="de Melo A.L.T.M."/>
            <person name="Pandolfi V."/>
            <person name="Bustamante F.O."/>
            <person name="Brasileiro-Vidal A.C."/>
            <person name="Benko-Iseppon A.M."/>
        </authorList>
    </citation>
    <scope>NUCLEOTIDE SEQUENCE [LARGE SCALE GENOMIC DNA]</scope>
    <source>
        <tissue evidence="3">Leaves</tissue>
    </source>
</reference>
<evidence type="ECO:0000313" key="4">
    <source>
        <dbReference type="Proteomes" id="UP001341840"/>
    </source>
</evidence>
<gene>
    <name evidence="3" type="ORF">PIB30_004323</name>
</gene>
<evidence type="ECO:0000256" key="1">
    <source>
        <dbReference type="SAM" id="MobiDB-lite"/>
    </source>
</evidence>
<feature type="compositionally biased region" description="Basic and acidic residues" evidence="1">
    <location>
        <begin position="99"/>
        <end position="109"/>
    </location>
</feature>